<evidence type="ECO:0000256" key="1">
    <source>
        <dbReference type="SAM" id="Phobius"/>
    </source>
</evidence>
<protein>
    <recommendedName>
        <fullName evidence="5">G-protein coupled receptors family 1 profile domain-containing protein</fullName>
    </recommendedName>
</protein>
<name>A0A814EL89_9BILA</name>
<feature type="transmembrane region" description="Helical" evidence="1">
    <location>
        <begin position="20"/>
        <end position="40"/>
    </location>
</feature>
<feature type="transmembrane region" description="Helical" evidence="1">
    <location>
        <begin position="90"/>
        <end position="114"/>
    </location>
</feature>
<dbReference type="AlphaFoldDB" id="A0A814EL89"/>
<proteinExistence type="predicted"/>
<dbReference type="Proteomes" id="UP000663844">
    <property type="component" value="Unassembled WGS sequence"/>
</dbReference>
<evidence type="ECO:0000313" key="4">
    <source>
        <dbReference type="Proteomes" id="UP000663845"/>
    </source>
</evidence>
<dbReference type="EMBL" id="CAJOAZ010005136">
    <property type="protein sequence ID" value="CAF4088854.1"/>
    <property type="molecule type" value="Genomic_DNA"/>
</dbReference>
<sequence length="161" mass="18870">MLHTIPFSIFLEIRASLCVLSGLLPVLIVSIFSFLAYNNVQRIVRRKLDQQLTAMILIRIILVILLTVPYDIQRMNTYIAKVNRSNELYYAFSTLIGSILVTLFNVSFYIFLIISVRFRRQVRHVLVKKCWGRCKRWFLYGRNQVNPNGNERPPDFSVVLD</sequence>
<evidence type="ECO:0008006" key="5">
    <source>
        <dbReference type="Google" id="ProtNLM"/>
    </source>
</evidence>
<evidence type="ECO:0000313" key="2">
    <source>
        <dbReference type="EMBL" id="CAF0970755.1"/>
    </source>
</evidence>
<accession>A0A814EL89</accession>
<keyword evidence="1" id="KW-0812">Transmembrane</keyword>
<feature type="transmembrane region" description="Helical" evidence="1">
    <location>
        <begin position="52"/>
        <end position="70"/>
    </location>
</feature>
<reference evidence="2" key="1">
    <citation type="submission" date="2021-02" db="EMBL/GenBank/DDBJ databases">
        <authorList>
            <person name="Nowell W R."/>
        </authorList>
    </citation>
    <scope>NUCLEOTIDE SEQUENCE</scope>
</reference>
<evidence type="ECO:0000313" key="3">
    <source>
        <dbReference type="EMBL" id="CAF4088854.1"/>
    </source>
</evidence>
<keyword evidence="1" id="KW-0472">Membrane</keyword>
<keyword evidence="1" id="KW-1133">Transmembrane helix</keyword>
<organism evidence="2 4">
    <name type="scientific">Adineta steineri</name>
    <dbReference type="NCBI Taxonomy" id="433720"/>
    <lineage>
        <taxon>Eukaryota</taxon>
        <taxon>Metazoa</taxon>
        <taxon>Spiralia</taxon>
        <taxon>Gnathifera</taxon>
        <taxon>Rotifera</taxon>
        <taxon>Eurotatoria</taxon>
        <taxon>Bdelloidea</taxon>
        <taxon>Adinetida</taxon>
        <taxon>Adinetidae</taxon>
        <taxon>Adineta</taxon>
    </lineage>
</organism>
<dbReference type="Proteomes" id="UP000663845">
    <property type="component" value="Unassembled WGS sequence"/>
</dbReference>
<gene>
    <name evidence="2" type="ORF">JYZ213_LOCUS14379</name>
    <name evidence="3" type="ORF">OXD698_LOCUS34767</name>
</gene>
<dbReference type="SUPFAM" id="SSF81321">
    <property type="entry name" value="Family A G protein-coupled receptor-like"/>
    <property type="match status" value="1"/>
</dbReference>
<comment type="caution">
    <text evidence="2">The sequence shown here is derived from an EMBL/GenBank/DDBJ whole genome shotgun (WGS) entry which is preliminary data.</text>
</comment>
<dbReference type="EMBL" id="CAJNOG010000119">
    <property type="protein sequence ID" value="CAF0970755.1"/>
    <property type="molecule type" value="Genomic_DNA"/>
</dbReference>